<dbReference type="GeneTree" id="ENSGT00390000002667"/>
<keyword evidence="2" id="KW-0396">Initiation factor</keyword>
<dbReference type="GO" id="GO:0003723">
    <property type="term" value="F:RNA binding"/>
    <property type="evidence" value="ECO:0007669"/>
    <property type="project" value="UniProtKB-KW"/>
</dbReference>
<keyword evidence="1" id="KW-0963">Cytoplasm</keyword>
<feature type="compositionally biased region" description="Acidic residues" evidence="5">
    <location>
        <begin position="417"/>
        <end position="434"/>
    </location>
</feature>
<dbReference type="PANTHER" id="PTHR12399:SF0">
    <property type="entry name" value="EUKARYOTIC TRANSLATION INITIATION FACTOR 3 SUBUNIT D"/>
    <property type="match status" value="1"/>
</dbReference>
<evidence type="ECO:0000313" key="6">
    <source>
        <dbReference type="Ensembl" id="ENSGMOP00000054350.1"/>
    </source>
</evidence>
<dbReference type="AlphaFoldDB" id="A0A8C5C277"/>
<gene>
    <name evidence="6" type="primary">eif3d</name>
</gene>
<protein>
    <submittedName>
        <fullName evidence="6">Eukaryotic translation initiation factor 3, subunit D</fullName>
    </submittedName>
</protein>
<keyword evidence="3" id="KW-0694">RNA-binding</keyword>
<dbReference type="Pfam" id="PF05091">
    <property type="entry name" value="eIF-3_zeta"/>
    <property type="match status" value="1"/>
</dbReference>
<evidence type="ECO:0000313" key="7">
    <source>
        <dbReference type="Proteomes" id="UP000694546"/>
    </source>
</evidence>
<proteinExistence type="predicted"/>
<evidence type="ECO:0000256" key="1">
    <source>
        <dbReference type="ARBA" id="ARBA00022490"/>
    </source>
</evidence>
<dbReference type="Proteomes" id="UP000694546">
    <property type="component" value="Chromosome 2"/>
</dbReference>
<dbReference type="GO" id="GO:0005852">
    <property type="term" value="C:eukaryotic translation initiation factor 3 complex"/>
    <property type="evidence" value="ECO:0007669"/>
    <property type="project" value="InterPro"/>
</dbReference>
<evidence type="ECO:0000256" key="3">
    <source>
        <dbReference type="ARBA" id="ARBA00022884"/>
    </source>
</evidence>
<evidence type="ECO:0000256" key="4">
    <source>
        <dbReference type="ARBA" id="ARBA00022917"/>
    </source>
</evidence>
<evidence type="ECO:0000256" key="5">
    <source>
        <dbReference type="SAM" id="MobiDB-lite"/>
    </source>
</evidence>
<dbReference type="PANTHER" id="PTHR12399">
    <property type="entry name" value="EUKARYOTIC TRANSLATION INITIATION FACTOR 3 SUBUNIT 7"/>
    <property type="match status" value="1"/>
</dbReference>
<reference evidence="6" key="1">
    <citation type="submission" date="2025-08" db="UniProtKB">
        <authorList>
            <consortium name="Ensembl"/>
        </authorList>
    </citation>
    <scope>IDENTIFICATION</scope>
</reference>
<reference evidence="6" key="2">
    <citation type="submission" date="2025-09" db="UniProtKB">
        <authorList>
            <consortium name="Ensembl"/>
        </authorList>
    </citation>
    <scope>IDENTIFICATION</scope>
</reference>
<dbReference type="Ensembl" id="ENSGMOT00000051151.1">
    <property type="protein sequence ID" value="ENSGMOP00000054350.1"/>
    <property type="gene ID" value="ENSGMOG00000013341.2"/>
</dbReference>
<accession>A0A8C5C277</accession>
<keyword evidence="4" id="KW-0648">Protein biosynthesis</keyword>
<sequence length="470" mass="54678">MAKFHAPVIQDNPSGWGPCAVPDKFKDMPYQPFSKGDRLGKVADWTGATYQDKRYTNKYSSQFGGGSHYAYFHEEDETSFQLVDTAKTQKTAYQRNRMRFAQRNLRRDKDRRNMTQFNMQTLPKSAKQKERDRMRLQKKFQKQFGVRQKWDQKSQLKPRDSSVEVRSDWEVKEEMDFPRLMKMRYMEVAEPTDIESCGALEFYDKAFDRITTRNEKQLRSERHKFPNPNPFVEEDMDKSEVASVAYRYRRWQLGEDIDLIVRCEHDGVMTGANGEASFINIKTLNEWDSRHCNGVDWRQKLDSQRGAVLATELKNNSYKLARWTCCALLAGSEYLKLGYVSRYHVKDSARHVVLGTQQFKPNEFASQINLSMENAWGILRCVIDICRALDEGKYLILKDPNKQVIRVYSLPDGTFSSDEDEEEDDDEEDEEEEGESTRPHTPPNADRHTDFRPGSGGSVELTLLSDSVFT</sequence>
<name>A0A8C5C277_GADMO</name>
<dbReference type="GO" id="GO:0003743">
    <property type="term" value="F:translation initiation factor activity"/>
    <property type="evidence" value="ECO:0007669"/>
    <property type="project" value="UniProtKB-KW"/>
</dbReference>
<keyword evidence="7" id="KW-1185">Reference proteome</keyword>
<feature type="region of interest" description="Disordered" evidence="5">
    <location>
        <begin position="412"/>
        <end position="470"/>
    </location>
</feature>
<evidence type="ECO:0000256" key="2">
    <source>
        <dbReference type="ARBA" id="ARBA00022540"/>
    </source>
</evidence>
<organism evidence="6 7">
    <name type="scientific">Gadus morhua</name>
    <name type="common">Atlantic cod</name>
    <dbReference type="NCBI Taxonomy" id="8049"/>
    <lineage>
        <taxon>Eukaryota</taxon>
        <taxon>Metazoa</taxon>
        <taxon>Chordata</taxon>
        <taxon>Craniata</taxon>
        <taxon>Vertebrata</taxon>
        <taxon>Euteleostomi</taxon>
        <taxon>Actinopterygii</taxon>
        <taxon>Neopterygii</taxon>
        <taxon>Teleostei</taxon>
        <taxon>Neoteleostei</taxon>
        <taxon>Acanthomorphata</taxon>
        <taxon>Zeiogadaria</taxon>
        <taxon>Gadariae</taxon>
        <taxon>Gadiformes</taxon>
        <taxon>Gadoidei</taxon>
        <taxon>Gadidae</taxon>
        <taxon>Gadus</taxon>
    </lineage>
</organism>
<dbReference type="InterPro" id="IPR007783">
    <property type="entry name" value="eIF3d"/>
</dbReference>